<keyword evidence="3" id="KW-1185">Reference proteome</keyword>
<comment type="caution">
    <text evidence="2">The sequence shown here is derived from an EMBL/GenBank/DDBJ whole genome shotgun (WGS) entry which is preliminary data.</text>
</comment>
<feature type="compositionally biased region" description="Polar residues" evidence="1">
    <location>
        <begin position="107"/>
        <end position="121"/>
    </location>
</feature>
<dbReference type="Proteomes" id="UP001197093">
    <property type="component" value="Unassembled WGS sequence"/>
</dbReference>
<sequence>MATGFDKLEKQLDRLENLFLDEQNNDARQGSVEQHERSAKALLQRESHCFEVAPRDHLVHHLSATSTLPTSSLENTGGYRRSHISERPKSLAVSGPSINSARDLRKSTSLSKLQTAETASSDPMLKEPSVKDFLSLSDDDIADGHAAPRTKSTTKQPASKPPTVALPPNPSPAPSPTRPKRAHPLLTLSAPLASRPATSAAFEAARIATKYKFDLVYVVNLWPSHMSRPSQSSPLSQLCGTPVATSPIRAHSRTPSPPESPASHTSGYDSGFEPAAAASPRNSNNSSSLTGRLLAAYGLPAIMCPFRISAPVHQKVLRTQGWLEYRNDTGARDEFARGYSCSFYTGHSPARGGSGNATNTTTNTTTHTGKPKPANRGIVFAAFRLPRDDDGAPACSDAEELEALHRDAEALVDMLIEMHMTQRRGRGAAAGAGAGAGAAARASPGRCVARPGPGLGPGRGLHHGGGAGAGRGVLKPGAPLVAI</sequence>
<feature type="compositionally biased region" description="Gly residues" evidence="1">
    <location>
        <begin position="453"/>
        <end position="471"/>
    </location>
</feature>
<gene>
    <name evidence="2" type="ORF">NEMBOFW57_002740</name>
</gene>
<evidence type="ECO:0000256" key="1">
    <source>
        <dbReference type="SAM" id="MobiDB-lite"/>
    </source>
</evidence>
<evidence type="ECO:0000313" key="3">
    <source>
        <dbReference type="Proteomes" id="UP001197093"/>
    </source>
</evidence>
<organism evidence="2 3">
    <name type="scientific">Staphylotrichum longicolle</name>
    <dbReference type="NCBI Taxonomy" id="669026"/>
    <lineage>
        <taxon>Eukaryota</taxon>
        <taxon>Fungi</taxon>
        <taxon>Dikarya</taxon>
        <taxon>Ascomycota</taxon>
        <taxon>Pezizomycotina</taxon>
        <taxon>Sordariomycetes</taxon>
        <taxon>Sordariomycetidae</taxon>
        <taxon>Sordariales</taxon>
        <taxon>Chaetomiaceae</taxon>
        <taxon>Staphylotrichum</taxon>
    </lineage>
</organism>
<feature type="region of interest" description="Disordered" evidence="1">
    <location>
        <begin position="64"/>
        <end position="182"/>
    </location>
</feature>
<feature type="compositionally biased region" description="Low complexity" evidence="1">
    <location>
        <begin position="358"/>
        <end position="368"/>
    </location>
</feature>
<accession>A0AAD4F6M0</accession>
<dbReference type="EMBL" id="JAHCVI010000001">
    <property type="protein sequence ID" value="KAG7292702.1"/>
    <property type="molecule type" value="Genomic_DNA"/>
</dbReference>
<feature type="compositionally biased region" description="Pro residues" evidence="1">
    <location>
        <begin position="164"/>
        <end position="177"/>
    </location>
</feature>
<feature type="compositionally biased region" description="Low complexity" evidence="1">
    <location>
        <begin position="64"/>
        <end position="73"/>
    </location>
</feature>
<name>A0AAD4F6M0_9PEZI</name>
<feature type="compositionally biased region" description="Low complexity" evidence="1">
    <location>
        <begin position="274"/>
        <end position="287"/>
    </location>
</feature>
<reference evidence="2" key="1">
    <citation type="submission" date="2023-02" db="EMBL/GenBank/DDBJ databases">
        <authorList>
            <person name="Palmer J.M."/>
        </authorList>
    </citation>
    <scope>NUCLEOTIDE SEQUENCE</scope>
    <source>
        <strain evidence="2">FW57</strain>
    </source>
</reference>
<protein>
    <submittedName>
        <fullName evidence="2">Uncharacterized protein</fullName>
    </submittedName>
</protein>
<proteinExistence type="predicted"/>
<feature type="compositionally biased region" description="Low complexity" evidence="1">
    <location>
        <begin position="229"/>
        <end position="238"/>
    </location>
</feature>
<feature type="region of interest" description="Disordered" evidence="1">
    <location>
        <begin position="352"/>
        <end position="374"/>
    </location>
</feature>
<evidence type="ECO:0000313" key="2">
    <source>
        <dbReference type="EMBL" id="KAG7292702.1"/>
    </source>
</evidence>
<feature type="region of interest" description="Disordered" evidence="1">
    <location>
        <begin position="451"/>
        <end position="472"/>
    </location>
</feature>
<feature type="region of interest" description="Disordered" evidence="1">
    <location>
        <begin position="229"/>
        <end position="287"/>
    </location>
</feature>
<dbReference type="AlphaFoldDB" id="A0AAD4F6M0"/>